<proteinExistence type="predicted"/>
<dbReference type="GO" id="GO:0000976">
    <property type="term" value="F:transcription cis-regulatory region binding"/>
    <property type="evidence" value="ECO:0007669"/>
    <property type="project" value="TreeGrafter"/>
</dbReference>
<evidence type="ECO:0000256" key="4">
    <source>
        <dbReference type="PROSITE-ProRule" id="PRU00335"/>
    </source>
</evidence>
<evidence type="ECO:0000256" key="1">
    <source>
        <dbReference type="ARBA" id="ARBA00023015"/>
    </source>
</evidence>
<comment type="caution">
    <text evidence="6">The sequence shown here is derived from an EMBL/GenBank/DDBJ whole genome shotgun (WGS) entry which is preliminary data.</text>
</comment>
<organism evidence="6 7">
    <name type="scientific">Nocardiopsis aegyptia</name>
    <dbReference type="NCBI Taxonomy" id="220378"/>
    <lineage>
        <taxon>Bacteria</taxon>
        <taxon>Bacillati</taxon>
        <taxon>Actinomycetota</taxon>
        <taxon>Actinomycetes</taxon>
        <taxon>Streptosporangiales</taxon>
        <taxon>Nocardiopsidaceae</taxon>
        <taxon>Nocardiopsis</taxon>
    </lineage>
</organism>
<dbReference type="RefSeq" id="WP_179823367.1">
    <property type="nucleotide sequence ID" value="NZ_JACCFS010000001.1"/>
</dbReference>
<dbReference type="SUPFAM" id="SSF48498">
    <property type="entry name" value="Tetracyclin repressor-like, C-terminal domain"/>
    <property type="match status" value="1"/>
</dbReference>
<evidence type="ECO:0000259" key="5">
    <source>
        <dbReference type="PROSITE" id="PS50977"/>
    </source>
</evidence>
<dbReference type="InterPro" id="IPR001647">
    <property type="entry name" value="HTH_TetR"/>
</dbReference>
<dbReference type="Gene3D" id="1.10.10.60">
    <property type="entry name" value="Homeodomain-like"/>
    <property type="match status" value="1"/>
</dbReference>
<dbReference type="AlphaFoldDB" id="A0A7Z0JA17"/>
<dbReference type="InterPro" id="IPR036271">
    <property type="entry name" value="Tet_transcr_reg_TetR-rel_C_sf"/>
</dbReference>
<dbReference type="Pfam" id="PF16859">
    <property type="entry name" value="TetR_C_11"/>
    <property type="match status" value="1"/>
</dbReference>
<keyword evidence="7" id="KW-1185">Reference proteome</keyword>
<dbReference type="Proteomes" id="UP000572051">
    <property type="component" value="Unassembled WGS sequence"/>
</dbReference>
<feature type="DNA-binding region" description="H-T-H motif" evidence="4">
    <location>
        <begin position="40"/>
        <end position="59"/>
    </location>
</feature>
<dbReference type="InterPro" id="IPR050109">
    <property type="entry name" value="HTH-type_TetR-like_transc_reg"/>
</dbReference>
<dbReference type="GO" id="GO:0003700">
    <property type="term" value="F:DNA-binding transcription factor activity"/>
    <property type="evidence" value="ECO:0007669"/>
    <property type="project" value="TreeGrafter"/>
</dbReference>
<dbReference type="SUPFAM" id="SSF46689">
    <property type="entry name" value="Homeodomain-like"/>
    <property type="match status" value="1"/>
</dbReference>
<accession>A0A7Z0JA17</accession>
<name>A0A7Z0JA17_9ACTN</name>
<dbReference type="InterPro" id="IPR009057">
    <property type="entry name" value="Homeodomain-like_sf"/>
</dbReference>
<reference evidence="6 7" key="1">
    <citation type="submission" date="2020-07" db="EMBL/GenBank/DDBJ databases">
        <title>Sequencing the genomes of 1000 actinobacteria strains.</title>
        <authorList>
            <person name="Klenk H.-P."/>
        </authorList>
    </citation>
    <scope>NUCLEOTIDE SEQUENCE [LARGE SCALE GENOMIC DNA]</scope>
    <source>
        <strain evidence="6 7">DSM 44442</strain>
    </source>
</reference>
<keyword evidence="1" id="KW-0805">Transcription regulation</keyword>
<dbReference type="Gene3D" id="1.10.357.10">
    <property type="entry name" value="Tetracycline Repressor, domain 2"/>
    <property type="match status" value="1"/>
</dbReference>
<feature type="domain" description="HTH tetR-type" evidence="5">
    <location>
        <begin position="17"/>
        <end position="77"/>
    </location>
</feature>
<evidence type="ECO:0000313" key="6">
    <source>
        <dbReference type="EMBL" id="NYJ34651.1"/>
    </source>
</evidence>
<keyword evidence="3" id="KW-0804">Transcription</keyword>
<dbReference type="PANTHER" id="PTHR30055:SF148">
    <property type="entry name" value="TETR-FAMILY TRANSCRIPTIONAL REGULATOR"/>
    <property type="match status" value="1"/>
</dbReference>
<dbReference type="InterPro" id="IPR011075">
    <property type="entry name" value="TetR_C"/>
</dbReference>
<evidence type="ECO:0000256" key="3">
    <source>
        <dbReference type="ARBA" id="ARBA00023163"/>
    </source>
</evidence>
<dbReference type="PRINTS" id="PR00455">
    <property type="entry name" value="HTHTETR"/>
</dbReference>
<dbReference type="EMBL" id="JACCFS010000001">
    <property type="protein sequence ID" value="NYJ34651.1"/>
    <property type="molecule type" value="Genomic_DNA"/>
</dbReference>
<evidence type="ECO:0000313" key="7">
    <source>
        <dbReference type="Proteomes" id="UP000572051"/>
    </source>
</evidence>
<protein>
    <submittedName>
        <fullName evidence="6">AcrR family transcriptional regulator</fullName>
    </submittedName>
</protein>
<dbReference type="PROSITE" id="PS50977">
    <property type="entry name" value="HTH_TETR_2"/>
    <property type="match status" value="1"/>
</dbReference>
<dbReference type="PANTHER" id="PTHR30055">
    <property type="entry name" value="HTH-TYPE TRANSCRIPTIONAL REGULATOR RUTR"/>
    <property type="match status" value="1"/>
</dbReference>
<keyword evidence="2 4" id="KW-0238">DNA-binding</keyword>
<gene>
    <name evidence="6" type="ORF">HNR10_002532</name>
</gene>
<sequence length="209" mass="22561">MSAEPERPRGRGRPRSTEADEAILTAALELFTEGGAGAASMQAIAARAGVGRLTVYRRWSTKEELIAQAIESARADIPDPDSATLAATSLPDLIERVLPGAAETLARPGFRALLAQTLGSTQTHPRIMRAYWDHHIEPRRRVSMALLERARDAGDLPAGTDLEVLVDMMVGAVVYRVLQPRPLDAAEAERFLRAVYTQAGLLKDPAADG</sequence>
<dbReference type="Pfam" id="PF00440">
    <property type="entry name" value="TetR_N"/>
    <property type="match status" value="1"/>
</dbReference>
<evidence type="ECO:0000256" key="2">
    <source>
        <dbReference type="ARBA" id="ARBA00023125"/>
    </source>
</evidence>